<dbReference type="Proteomes" id="UP000697802">
    <property type="component" value="Unassembled WGS sequence"/>
</dbReference>
<dbReference type="RefSeq" id="WP_133815847.1">
    <property type="nucleotide sequence ID" value="NZ_CAWPIF010000094.1"/>
</dbReference>
<sequence length="130" mass="15457">MSDNKKHMHADLMLEYALDASRTDEPWLLWEQLCPDEEWRTFRSNPDWNINSLYRRKPEMITIGKVSFPKPIDYELKEGQKYYVTGWSGSVNWKCDEMDIELLENGRIHLTKEAAEKHHDALIKISRGEF</sequence>
<evidence type="ECO:0000313" key="2">
    <source>
        <dbReference type="Proteomes" id="UP000697802"/>
    </source>
</evidence>
<keyword evidence="2" id="KW-1185">Reference proteome</keyword>
<organism evidence="1 2">
    <name type="scientific">Photorhabdus tasmaniensis</name>
    <dbReference type="NCBI Taxonomy" id="1004159"/>
    <lineage>
        <taxon>Bacteria</taxon>
        <taxon>Pseudomonadati</taxon>
        <taxon>Pseudomonadota</taxon>
        <taxon>Gammaproteobacteria</taxon>
        <taxon>Enterobacterales</taxon>
        <taxon>Morganellaceae</taxon>
        <taxon>Photorhabdus</taxon>
    </lineage>
</organism>
<comment type="caution">
    <text evidence="1">The sequence shown here is derived from an EMBL/GenBank/DDBJ whole genome shotgun (WGS) entry which is preliminary data.</text>
</comment>
<dbReference type="EMBL" id="PUJU01000094">
    <property type="protein sequence ID" value="NHB90344.1"/>
    <property type="molecule type" value="Genomic_DNA"/>
</dbReference>
<proteinExistence type="predicted"/>
<reference evidence="1 2" key="1">
    <citation type="submission" date="2018-02" db="EMBL/GenBank/DDBJ databases">
        <authorList>
            <person name="Machado R.A."/>
        </authorList>
    </citation>
    <scope>NUCLEOTIDE SEQUENCE [LARGE SCALE GENOMIC DNA]</scope>
    <source>
        <strain evidence="1 2">T327</strain>
    </source>
</reference>
<gene>
    <name evidence="1" type="ORF">C5471_22675</name>
</gene>
<protein>
    <submittedName>
        <fullName evidence="1">Uncharacterized protein</fullName>
    </submittedName>
</protein>
<evidence type="ECO:0000313" key="1">
    <source>
        <dbReference type="EMBL" id="NHB90344.1"/>
    </source>
</evidence>
<accession>A0ABX0GN83</accession>
<name>A0ABX0GN83_9GAMM</name>